<dbReference type="PANTHER" id="PTHR22893:SF91">
    <property type="entry name" value="NADPH DEHYDROGENASE 2-RELATED"/>
    <property type="match status" value="1"/>
</dbReference>
<name>A0AAD6DL80_9EURO</name>
<reference evidence="2" key="1">
    <citation type="journal article" date="2023" name="IMA Fungus">
        <title>Comparative genomic study of the Penicillium genus elucidates a diverse pangenome and 15 lateral gene transfer events.</title>
        <authorList>
            <person name="Petersen C."/>
            <person name="Sorensen T."/>
            <person name="Nielsen M.R."/>
            <person name="Sondergaard T.E."/>
            <person name="Sorensen J.L."/>
            <person name="Fitzpatrick D.A."/>
            <person name="Frisvad J.C."/>
            <person name="Nielsen K.L."/>
        </authorList>
    </citation>
    <scope>NUCLEOTIDE SEQUENCE</scope>
    <source>
        <strain evidence="2">IBT 12815</strain>
    </source>
</reference>
<dbReference type="SUPFAM" id="SSF51395">
    <property type="entry name" value="FMN-linked oxidoreductases"/>
    <property type="match status" value="1"/>
</dbReference>
<dbReference type="EMBL" id="JAQJAE010000006">
    <property type="protein sequence ID" value="KAJ5588483.1"/>
    <property type="molecule type" value="Genomic_DNA"/>
</dbReference>
<proteinExistence type="predicted"/>
<dbReference type="Pfam" id="PF00724">
    <property type="entry name" value="Oxidored_FMN"/>
    <property type="match status" value="1"/>
</dbReference>
<evidence type="ECO:0000313" key="3">
    <source>
        <dbReference type="Proteomes" id="UP001213799"/>
    </source>
</evidence>
<evidence type="ECO:0000313" key="2">
    <source>
        <dbReference type="EMBL" id="KAJ5588483.1"/>
    </source>
</evidence>
<comment type="caution">
    <text evidence="2">The sequence shown here is derived from an EMBL/GenBank/DDBJ whole genome shotgun (WGS) entry which is preliminary data.</text>
</comment>
<dbReference type="InterPro" id="IPR045247">
    <property type="entry name" value="Oye-like"/>
</dbReference>
<dbReference type="Gene3D" id="3.20.20.70">
    <property type="entry name" value="Aldolase class I"/>
    <property type="match status" value="1"/>
</dbReference>
<organism evidence="2 3">
    <name type="scientific">Penicillium hordei</name>
    <dbReference type="NCBI Taxonomy" id="40994"/>
    <lineage>
        <taxon>Eukaryota</taxon>
        <taxon>Fungi</taxon>
        <taxon>Dikarya</taxon>
        <taxon>Ascomycota</taxon>
        <taxon>Pezizomycotina</taxon>
        <taxon>Eurotiomycetes</taxon>
        <taxon>Eurotiomycetidae</taxon>
        <taxon>Eurotiales</taxon>
        <taxon>Aspergillaceae</taxon>
        <taxon>Penicillium</taxon>
    </lineage>
</organism>
<keyword evidence="3" id="KW-1185">Reference proteome</keyword>
<reference evidence="2" key="2">
    <citation type="submission" date="2023-01" db="EMBL/GenBank/DDBJ databases">
        <authorList>
            <person name="Petersen C."/>
        </authorList>
    </citation>
    <scope>NUCLEOTIDE SEQUENCE</scope>
    <source>
        <strain evidence="2">IBT 12815</strain>
    </source>
</reference>
<dbReference type="PANTHER" id="PTHR22893">
    <property type="entry name" value="NADH OXIDOREDUCTASE-RELATED"/>
    <property type="match status" value="1"/>
</dbReference>
<dbReference type="GO" id="GO:0016491">
    <property type="term" value="F:oxidoreductase activity"/>
    <property type="evidence" value="ECO:0007669"/>
    <property type="project" value="InterPro"/>
</dbReference>
<sequence length="188" mass="21227">MPMLKEYNYPVFAPSKIKAKGEKFRVLDGTPGHTENITEIENVKDIVEQYRTSCVLAMDAGFDGIELLSQGSGYLLHNSLRSHSNARADRYAASVENRCRFLLEVLDAITSVCGRRAVGIKICPSDDYNDTMVSYEELTEAYTCYIQELMKRNLGFINLSHRGCDVGRNQDDYFKSNPRPEDKALPAK</sequence>
<dbReference type="InterPro" id="IPR001155">
    <property type="entry name" value="OxRdtase_FMN_N"/>
</dbReference>
<dbReference type="Proteomes" id="UP001213799">
    <property type="component" value="Unassembled WGS sequence"/>
</dbReference>
<dbReference type="InterPro" id="IPR013785">
    <property type="entry name" value="Aldolase_TIM"/>
</dbReference>
<dbReference type="GO" id="GO:0010181">
    <property type="term" value="F:FMN binding"/>
    <property type="evidence" value="ECO:0007669"/>
    <property type="project" value="InterPro"/>
</dbReference>
<feature type="domain" description="NADH:flavin oxidoreductase/NADH oxidase N-terminal" evidence="1">
    <location>
        <begin position="39"/>
        <end position="153"/>
    </location>
</feature>
<dbReference type="RefSeq" id="XP_056747502.1">
    <property type="nucleotide sequence ID" value="XM_056902215.1"/>
</dbReference>
<evidence type="ECO:0000259" key="1">
    <source>
        <dbReference type="Pfam" id="PF00724"/>
    </source>
</evidence>
<gene>
    <name evidence="2" type="ORF">N7537_011161</name>
</gene>
<protein>
    <recommendedName>
        <fullName evidence="1">NADH:flavin oxidoreductase/NADH oxidase N-terminal domain-containing protein</fullName>
    </recommendedName>
</protein>
<dbReference type="GeneID" id="81592457"/>
<dbReference type="AlphaFoldDB" id="A0AAD6DL80"/>
<accession>A0AAD6DL80</accession>